<evidence type="ECO:0000313" key="2">
    <source>
        <dbReference type="EMBL" id="CAH0718327.1"/>
    </source>
</evidence>
<name>A0A8J9UDW4_9NEOP</name>
<gene>
    <name evidence="2" type="ORF">BINO364_LOCUS4831</name>
</gene>
<accession>A0A8J9UDW4</accession>
<sequence>MEAEAREREFERALEARAFRKKPEKADKAGKAVFEFGSDLSASESREEGISARDVQGLRCAGSESGSRTQRDGDSPCCQDLWQPEGGICPPSEAGC</sequence>
<organism evidence="2 3">
    <name type="scientific">Brenthis ino</name>
    <name type="common">lesser marbled fritillary</name>
    <dbReference type="NCBI Taxonomy" id="405034"/>
    <lineage>
        <taxon>Eukaryota</taxon>
        <taxon>Metazoa</taxon>
        <taxon>Ecdysozoa</taxon>
        <taxon>Arthropoda</taxon>
        <taxon>Hexapoda</taxon>
        <taxon>Insecta</taxon>
        <taxon>Pterygota</taxon>
        <taxon>Neoptera</taxon>
        <taxon>Endopterygota</taxon>
        <taxon>Lepidoptera</taxon>
        <taxon>Glossata</taxon>
        <taxon>Ditrysia</taxon>
        <taxon>Papilionoidea</taxon>
        <taxon>Nymphalidae</taxon>
        <taxon>Heliconiinae</taxon>
        <taxon>Argynnini</taxon>
        <taxon>Brenthis</taxon>
    </lineage>
</organism>
<reference evidence="2" key="1">
    <citation type="submission" date="2021-12" db="EMBL/GenBank/DDBJ databases">
        <authorList>
            <person name="Martin H S."/>
        </authorList>
    </citation>
    <scope>NUCLEOTIDE SEQUENCE</scope>
</reference>
<evidence type="ECO:0000256" key="1">
    <source>
        <dbReference type="SAM" id="MobiDB-lite"/>
    </source>
</evidence>
<protein>
    <submittedName>
        <fullName evidence="2">Uncharacterized protein</fullName>
    </submittedName>
</protein>
<dbReference type="AlphaFoldDB" id="A0A8J9UDW4"/>
<dbReference type="EMBL" id="OV170232">
    <property type="protein sequence ID" value="CAH0718327.1"/>
    <property type="molecule type" value="Genomic_DNA"/>
</dbReference>
<evidence type="ECO:0000313" key="3">
    <source>
        <dbReference type="Proteomes" id="UP000838878"/>
    </source>
</evidence>
<dbReference type="Proteomes" id="UP000838878">
    <property type="component" value="Chromosome 12"/>
</dbReference>
<feature type="region of interest" description="Disordered" evidence="1">
    <location>
        <begin position="21"/>
        <end position="96"/>
    </location>
</feature>
<proteinExistence type="predicted"/>
<feature type="non-terminal residue" evidence="2">
    <location>
        <position position="96"/>
    </location>
</feature>
<keyword evidence="3" id="KW-1185">Reference proteome</keyword>